<protein>
    <submittedName>
        <fullName evidence="2">Uncharacterized protein</fullName>
    </submittedName>
</protein>
<evidence type="ECO:0000313" key="3">
    <source>
        <dbReference type="Proteomes" id="UP000192293"/>
    </source>
</evidence>
<dbReference type="RefSeq" id="WP_244179135.1">
    <property type="nucleotide sequence ID" value="NZ_JACKTG010000092.1"/>
</dbReference>
<reference evidence="2 3" key="1">
    <citation type="submission" date="2017-02" db="EMBL/GenBank/DDBJ databases">
        <title>The new phylogeny of genus Mycobacterium.</title>
        <authorList>
            <person name="Tortoli E."/>
            <person name="Trovato A."/>
            <person name="Cirillo D.M."/>
        </authorList>
    </citation>
    <scope>NUCLEOTIDE SEQUENCE [LARGE SCALE GENOMIC DNA]</scope>
    <source>
        <strain evidence="2 3">DSM 45439</strain>
    </source>
</reference>
<organism evidence="2 3">
    <name type="scientific">Mycobacterium bouchedurhonense</name>
    <dbReference type="NCBI Taxonomy" id="701041"/>
    <lineage>
        <taxon>Bacteria</taxon>
        <taxon>Bacillati</taxon>
        <taxon>Actinomycetota</taxon>
        <taxon>Actinomycetes</taxon>
        <taxon>Mycobacteriales</taxon>
        <taxon>Mycobacteriaceae</taxon>
        <taxon>Mycobacterium</taxon>
        <taxon>Mycobacterium avium complex (MAC)</taxon>
    </lineage>
</organism>
<proteinExistence type="predicted"/>
<accession>A0ABX3SA78</accession>
<comment type="caution">
    <text evidence="2">The sequence shown here is derived from an EMBL/GenBank/DDBJ whole genome shotgun (WGS) entry which is preliminary data.</text>
</comment>
<dbReference type="EMBL" id="MVHL01000040">
    <property type="protein sequence ID" value="ORA44976.1"/>
    <property type="molecule type" value="Genomic_DNA"/>
</dbReference>
<evidence type="ECO:0000313" key="2">
    <source>
        <dbReference type="EMBL" id="ORA44976.1"/>
    </source>
</evidence>
<keyword evidence="3" id="KW-1185">Reference proteome</keyword>
<feature type="region of interest" description="Disordered" evidence="1">
    <location>
        <begin position="40"/>
        <end position="65"/>
    </location>
</feature>
<name>A0ABX3SA78_MYCBC</name>
<gene>
    <name evidence="2" type="ORF">BST19_20820</name>
</gene>
<sequence length="126" mass="13680">MTALVQDRQKSAGVSSLSQYIADVLAIHVGRPHLAVEVGNHPQLPLADDDTGESRTGPPTRGPLLQTRPLLEVWQEVHRMQREAGVKSAALYVADALALHVGRPDLVVELGRNRELPLGEELPLAM</sequence>
<dbReference type="Proteomes" id="UP000192293">
    <property type="component" value="Unassembled WGS sequence"/>
</dbReference>
<evidence type="ECO:0000256" key="1">
    <source>
        <dbReference type="SAM" id="MobiDB-lite"/>
    </source>
</evidence>